<dbReference type="FunFam" id="1.10.287.950:FF:000001">
    <property type="entry name" value="Methyl-accepting chemotaxis sensory transducer"/>
    <property type="match status" value="1"/>
</dbReference>
<evidence type="ECO:0000256" key="4">
    <source>
        <dbReference type="ARBA" id="ARBA00022692"/>
    </source>
</evidence>
<keyword evidence="6 10" id="KW-0472">Membrane</keyword>
<dbReference type="SUPFAM" id="SSF58104">
    <property type="entry name" value="Methyl-accepting chemotaxis protein (MCP) signaling domain"/>
    <property type="match status" value="1"/>
</dbReference>
<comment type="subcellular location">
    <subcellularLocation>
        <location evidence="1">Cell membrane</location>
        <topology evidence="1">Multi-pass membrane protein</topology>
    </subcellularLocation>
</comment>
<evidence type="ECO:0000313" key="14">
    <source>
        <dbReference type="Proteomes" id="UP000199337"/>
    </source>
</evidence>
<dbReference type="InterPro" id="IPR003660">
    <property type="entry name" value="HAMP_dom"/>
</dbReference>
<proteinExistence type="inferred from homology"/>
<feature type="domain" description="HAMP" evidence="12">
    <location>
        <begin position="315"/>
        <end position="367"/>
    </location>
</feature>
<evidence type="ECO:0000256" key="2">
    <source>
        <dbReference type="ARBA" id="ARBA00022475"/>
    </source>
</evidence>
<evidence type="ECO:0000259" key="12">
    <source>
        <dbReference type="PROSITE" id="PS50885"/>
    </source>
</evidence>
<name>A0A1I2QFT2_9FIRM</name>
<dbReference type="InterPro" id="IPR004090">
    <property type="entry name" value="Chemotax_Me-accpt_rcpt"/>
</dbReference>
<dbReference type="Pfam" id="PF00015">
    <property type="entry name" value="MCPsignal"/>
    <property type="match status" value="1"/>
</dbReference>
<dbReference type="GO" id="GO:0005886">
    <property type="term" value="C:plasma membrane"/>
    <property type="evidence" value="ECO:0007669"/>
    <property type="project" value="UniProtKB-SubCell"/>
</dbReference>
<dbReference type="OrthoDB" id="243053at2"/>
<dbReference type="InterPro" id="IPR004089">
    <property type="entry name" value="MCPsignal_dom"/>
</dbReference>
<dbReference type="Gene3D" id="1.10.287.950">
    <property type="entry name" value="Methyl-accepting chemotaxis protein"/>
    <property type="match status" value="1"/>
</dbReference>
<dbReference type="CDD" id="cd12912">
    <property type="entry name" value="PDC2_MCP_like"/>
    <property type="match status" value="1"/>
</dbReference>
<keyword evidence="3" id="KW-0145">Chemotaxis</keyword>
<dbReference type="RefSeq" id="WP_092469699.1">
    <property type="nucleotide sequence ID" value="NZ_FOOX01000003.1"/>
</dbReference>
<evidence type="ECO:0000313" key="13">
    <source>
        <dbReference type="EMBL" id="SFG27214.1"/>
    </source>
</evidence>
<evidence type="ECO:0000256" key="3">
    <source>
        <dbReference type="ARBA" id="ARBA00022500"/>
    </source>
</evidence>
<accession>A0A1I2QFT2</accession>
<keyword evidence="7 9" id="KW-0807">Transducer</keyword>
<dbReference type="PANTHER" id="PTHR32089">
    <property type="entry name" value="METHYL-ACCEPTING CHEMOTAXIS PROTEIN MCPB"/>
    <property type="match status" value="1"/>
</dbReference>
<keyword evidence="5 10" id="KW-1133">Transmembrane helix</keyword>
<evidence type="ECO:0000256" key="8">
    <source>
        <dbReference type="ARBA" id="ARBA00029447"/>
    </source>
</evidence>
<feature type="domain" description="Methyl-accepting transducer" evidence="11">
    <location>
        <begin position="365"/>
        <end position="608"/>
    </location>
</feature>
<keyword evidence="4 10" id="KW-0812">Transmembrane</keyword>
<dbReference type="EMBL" id="FOOX01000003">
    <property type="protein sequence ID" value="SFG27214.1"/>
    <property type="molecule type" value="Genomic_DNA"/>
</dbReference>
<dbReference type="Pfam" id="PF00672">
    <property type="entry name" value="HAMP"/>
    <property type="match status" value="1"/>
</dbReference>
<protein>
    <submittedName>
        <fullName evidence="13">Methyl-accepting chemotaxis sensory transducer with Cache sensor</fullName>
    </submittedName>
</protein>
<evidence type="ECO:0000256" key="6">
    <source>
        <dbReference type="ARBA" id="ARBA00023136"/>
    </source>
</evidence>
<dbReference type="Pfam" id="PF02743">
    <property type="entry name" value="dCache_1"/>
    <property type="match status" value="1"/>
</dbReference>
<feature type="transmembrane region" description="Helical" evidence="10">
    <location>
        <begin position="294"/>
        <end position="314"/>
    </location>
</feature>
<dbReference type="CDD" id="cd12914">
    <property type="entry name" value="PDC1_DGC_like"/>
    <property type="match status" value="1"/>
</dbReference>
<dbReference type="GO" id="GO:0007165">
    <property type="term" value="P:signal transduction"/>
    <property type="evidence" value="ECO:0007669"/>
    <property type="project" value="UniProtKB-KW"/>
</dbReference>
<dbReference type="PRINTS" id="PR00260">
    <property type="entry name" value="CHEMTRNSDUCR"/>
</dbReference>
<dbReference type="STRING" id="341036.SAMN05660649_01221"/>
<dbReference type="AlphaFoldDB" id="A0A1I2QFT2"/>
<dbReference type="PROSITE" id="PS50885">
    <property type="entry name" value="HAMP"/>
    <property type="match status" value="1"/>
</dbReference>
<keyword evidence="14" id="KW-1185">Reference proteome</keyword>
<dbReference type="SMART" id="SM00304">
    <property type="entry name" value="HAMP"/>
    <property type="match status" value="1"/>
</dbReference>
<evidence type="ECO:0000256" key="10">
    <source>
        <dbReference type="SAM" id="Phobius"/>
    </source>
</evidence>
<dbReference type="GO" id="GO:0004888">
    <property type="term" value="F:transmembrane signaling receptor activity"/>
    <property type="evidence" value="ECO:0007669"/>
    <property type="project" value="InterPro"/>
</dbReference>
<sequence>MQKSIQTRLAVIITVLIAISVLSISYLAYNKTRTMLVDYTRERLITDAAIYSDMVDKYIFERSKDIAIMAKHPVLINMNTTGAEKSAVLKNYKEDYGCYASISMTDASGMQVADSEGTVGVMKNDLEWFQAAVKGNLYISDVRMSRDLNKPVLNFACPVKDGSGNIIGTLTSRLILESTIWTMVDEFQQMQEKHGKVGYAFIVDKSGVIMAHPNREMVLNQNILEMGISELKAAGEKMIRGESGFSRYQYEDVDKYVAYVPLDGWGEYRGQGWSIGLTSPVTDFLTPVYIMRKFMVTLGLAVALIGLGLTLLFARSIVRPIKTLLANVQEVAKGNLTRSVDVRSKDEIGELGSAFNQMVSQLRVIVANLQGTSIKLSSHSQEMAASGEEVSATVEELAGTTNEVAATINHSAENSRAAQEESIHMREIAGDGDLAIQQALKKINSIAENSKLIAGAVHNLGKQSDKIGEIISTITGIADQTNLLALNAAIEAARAGEHGRGFAVVADEVRQLAEQSGRAANEITGLVKQIQTGVGEATMMMDKGLVEVNEGVEMANSAGMALNKITAAIDKNAETISDLAIGADQINEGAQQLSAAIQQISSTIQQVSGAALDLAGIAAALEQAAAKFIVEK</sequence>
<dbReference type="PANTHER" id="PTHR32089:SF112">
    <property type="entry name" value="LYSOZYME-LIKE PROTEIN-RELATED"/>
    <property type="match status" value="1"/>
</dbReference>
<dbReference type="SMART" id="SM00283">
    <property type="entry name" value="MA"/>
    <property type="match status" value="1"/>
</dbReference>
<evidence type="ECO:0000256" key="9">
    <source>
        <dbReference type="PROSITE-ProRule" id="PRU00284"/>
    </source>
</evidence>
<gene>
    <name evidence="13" type="ORF">SAMN05660649_01221</name>
</gene>
<dbReference type="InterPro" id="IPR033479">
    <property type="entry name" value="dCache_1"/>
</dbReference>
<dbReference type="Gene3D" id="3.30.450.20">
    <property type="entry name" value="PAS domain"/>
    <property type="match status" value="1"/>
</dbReference>
<dbReference type="CDD" id="cd11386">
    <property type="entry name" value="MCP_signal"/>
    <property type="match status" value="1"/>
</dbReference>
<dbReference type="GO" id="GO:0006935">
    <property type="term" value="P:chemotaxis"/>
    <property type="evidence" value="ECO:0007669"/>
    <property type="project" value="UniProtKB-KW"/>
</dbReference>
<feature type="transmembrane region" description="Helical" evidence="10">
    <location>
        <begin position="9"/>
        <end position="29"/>
    </location>
</feature>
<dbReference type="InterPro" id="IPR029151">
    <property type="entry name" value="Sensor-like_sf"/>
</dbReference>
<evidence type="ECO:0000256" key="5">
    <source>
        <dbReference type="ARBA" id="ARBA00022989"/>
    </source>
</evidence>
<dbReference type="SUPFAM" id="SSF103190">
    <property type="entry name" value="Sensory domain-like"/>
    <property type="match status" value="1"/>
</dbReference>
<dbReference type="PROSITE" id="PS50111">
    <property type="entry name" value="CHEMOTAXIS_TRANSDUC_2"/>
    <property type="match status" value="1"/>
</dbReference>
<dbReference type="Proteomes" id="UP000199337">
    <property type="component" value="Unassembled WGS sequence"/>
</dbReference>
<evidence type="ECO:0000256" key="1">
    <source>
        <dbReference type="ARBA" id="ARBA00004651"/>
    </source>
</evidence>
<organism evidence="13 14">
    <name type="scientific">Desulfotruncus arcticus DSM 17038</name>
    <dbReference type="NCBI Taxonomy" id="1121424"/>
    <lineage>
        <taxon>Bacteria</taxon>
        <taxon>Bacillati</taxon>
        <taxon>Bacillota</taxon>
        <taxon>Clostridia</taxon>
        <taxon>Eubacteriales</taxon>
        <taxon>Desulfallaceae</taxon>
        <taxon>Desulfotruncus</taxon>
    </lineage>
</organism>
<keyword evidence="2" id="KW-1003">Cell membrane</keyword>
<reference evidence="14" key="1">
    <citation type="submission" date="2016-10" db="EMBL/GenBank/DDBJ databases">
        <authorList>
            <person name="Varghese N."/>
            <person name="Submissions S."/>
        </authorList>
    </citation>
    <scope>NUCLEOTIDE SEQUENCE [LARGE SCALE GENOMIC DNA]</scope>
    <source>
        <strain evidence="14">DSM 17038</strain>
    </source>
</reference>
<evidence type="ECO:0000259" key="11">
    <source>
        <dbReference type="PROSITE" id="PS50111"/>
    </source>
</evidence>
<evidence type="ECO:0000256" key="7">
    <source>
        <dbReference type="ARBA" id="ARBA00023224"/>
    </source>
</evidence>
<dbReference type="CDD" id="cd06225">
    <property type="entry name" value="HAMP"/>
    <property type="match status" value="1"/>
</dbReference>
<comment type="similarity">
    <text evidence="8">Belongs to the methyl-accepting chemotaxis (MCP) protein family.</text>
</comment>